<evidence type="ECO:0000313" key="2">
    <source>
        <dbReference type="EMBL" id="KAG5265852.1"/>
    </source>
</evidence>
<sequence>MVCADYGMGHCKPPTWSKVGMEIMPGDLNKVFLAKDSASSAVSLESGWGTELFFLGLVCVITVVICLWISKRMNKQDDDKANKEKLPEEKGLHEKILGKMGEVEERIRALEEFKQSLNLRKSKDGGLKGF</sequence>
<evidence type="ECO:0000313" key="3">
    <source>
        <dbReference type="Proteomes" id="UP000823561"/>
    </source>
</evidence>
<proteinExistence type="predicted"/>
<dbReference type="Proteomes" id="UP000823561">
    <property type="component" value="Chromosome 19"/>
</dbReference>
<dbReference type="AlphaFoldDB" id="A0AAV6FXK6"/>
<accession>A0AAV6FXK6</accession>
<feature type="transmembrane region" description="Helical" evidence="1">
    <location>
        <begin position="52"/>
        <end position="70"/>
    </location>
</feature>
<evidence type="ECO:0000256" key="1">
    <source>
        <dbReference type="SAM" id="Phobius"/>
    </source>
</evidence>
<comment type="caution">
    <text evidence="2">The sequence shown here is derived from an EMBL/GenBank/DDBJ whole genome shotgun (WGS) entry which is preliminary data.</text>
</comment>
<evidence type="ECO:0008006" key="4">
    <source>
        <dbReference type="Google" id="ProtNLM"/>
    </source>
</evidence>
<organism evidence="2 3">
    <name type="scientific">Alosa alosa</name>
    <name type="common">allis shad</name>
    <dbReference type="NCBI Taxonomy" id="278164"/>
    <lineage>
        <taxon>Eukaryota</taxon>
        <taxon>Metazoa</taxon>
        <taxon>Chordata</taxon>
        <taxon>Craniata</taxon>
        <taxon>Vertebrata</taxon>
        <taxon>Euteleostomi</taxon>
        <taxon>Actinopterygii</taxon>
        <taxon>Neopterygii</taxon>
        <taxon>Teleostei</taxon>
        <taxon>Clupei</taxon>
        <taxon>Clupeiformes</taxon>
        <taxon>Clupeoidei</taxon>
        <taxon>Clupeidae</taxon>
        <taxon>Alosa</taxon>
    </lineage>
</organism>
<keyword evidence="3" id="KW-1185">Reference proteome</keyword>
<reference evidence="2" key="1">
    <citation type="submission" date="2020-10" db="EMBL/GenBank/DDBJ databases">
        <title>Chromosome-scale genome assembly of the Allis shad, Alosa alosa.</title>
        <authorList>
            <person name="Margot Z."/>
            <person name="Christophe K."/>
            <person name="Cabau C."/>
            <person name="Louis A."/>
            <person name="Berthelot C."/>
            <person name="Parey E."/>
            <person name="Roest Crollius H."/>
            <person name="Montfort J."/>
            <person name="Robinson-Rechavi M."/>
            <person name="Bucao C."/>
            <person name="Bouchez O."/>
            <person name="Gislard M."/>
            <person name="Lluch J."/>
            <person name="Milhes M."/>
            <person name="Lampietro C."/>
            <person name="Lopez Roques C."/>
            <person name="Donnadieu C."/>
            <person name="Braasch I."/>
            <person name="Desvignes T."/>
            <person name="Postlethwait J."/>
            <person name="Bobe J."/>
            <person name="Guiguen Y."/>
        </authorList>
    </citation>
    <scope>NUCLEOTIDE SEQUENCE</scope>
    <source>
        <strain evidence="2">M-15738</strain>
        <tissue evidence="2">Blood</tissue>
    </source>
</reference>
<keyword evidence="1" id="KW-0472">Membrane</keyword>
<dbReference type="EMBL" id="JADWDJ010000019">
    <property type="protein sequence ID" value="KAG5265852.1"/>
    <property type="molecule type" value="Genomic_DNA"/>
</dbReference>
<keyword evidence="1" id="KW-1133">Transmembrane helix</keyword>
<protein>
    <recommendedName>
        <fullName evidence="4">Transmembrane protein</fullName>
    </recommendedName>
</protein>
<keyword evidence="1" id="KW-0812">Transmembrane</keyword>
<name>A0AAV6FXK6_9TELE</name>
<gene>
    <name evidence="2" type="ORF">AALO_G00247070</name>
</gene>